<comment type="caution">
    <text evidence="1">The sequence shown here is derived from an EMBL/GenBank/DDBJ whole genome shotgun (WGS) entry which is preliminary data.</text>
</comment>
<evidence type="ECO:0000313" key="1">
    <source>
        <dbReference type="EMBL" id="MBB3930416.1"/>
    </source>
</evidence>
<sequence>MKTFFDLMQDAQQNAMKAFGTSDLFGVSADQQARAFQAMMPAFWLGLKKNTADPFGVTTFWQQLAGGQYGSYFDNPLLAATPNGLAEGTKLLESMFGSPEVSRAVALQVEAATGITQDVVRRMMPVYANIMMGGLQKQSESFGNPFLKMMQEMTQPKAEPKKRPDLPFVTMMEAFLGKEPEKAPEPEEPMTQEEVIDRLFDAGRAMQDNYWKSMERVFSQFGDGTKKD</sequence>
<evidence type="ECO:0008006" key="3">
    <source>
        <dbReference type="Google" id="ProtNLM"/>
    </source>
</evidence>
<gene>
    <name evidence="1" type="ORF">GGR25_001455</name>
</gene>
<evidence type="ECO:0000313" key="2">
    <source>
        <dbReference type="Proteomes" id="UP000553963"/>
    </source>
</evidence>
<dbReference type="InterPro" id="IPR009282">
    <property type="entry name" value="DUF937"/>
</dbReference>
<reference evidence="1 2" key="1">
    <citation type="submission" date="2020-08" db="EMBL/GenBank/DDBJ databases">
        <title>Genomic Encyclopedia of Type Strains, Phase IV (KMG-IV): sequencing the most valuable type-strain genomes for metagenomic binning, comparative biology and taxonomic classification.</title>
        <authorList>
            <person name="Goeker M."/>
        </authorList>
    </citation>
    <scope>NUCLEOTIDE SEQUENCE [LARGE SCALE GENOMIC DNA]</scope>
    <source>
        <strain evidence="1 2">DSM 25966</strain>
    </source>
</reference>
<proteinExistence type="predicted"/>
<organism evidence="1 2">
    <name type="scientific">Kaistia hirudinis</name>
    <dbReference type="NCBI Taxonomy" id="1293440"/>
    <lineage>
        <taxon>Bacteria</taxon>
        <taxon>Pseudomonadati</taxon>
        <taxon>Pseudomonadota</taxon>
        <taxon>Alphaproteobacteria</taxon>
        <taxon>Hyphomicrobiales</taxon>
        <taxon>Kaistiaceae</taxon>
        <taxon>Kaistia</taxon>
    </lineage>
</organism>
<dbReference type="Pfam" id="PF06078">
    <property type="entry name" value="DUF937"/>
    <property type="match status" value="1"/>
</dbReference>
<dbReference type="Proteomes" id="UP000553963">
    <property type="component" value="Unassembled WGS sequence"/>
</dbReference>
<name>A0A840APU1_9HYPH</name>
<dbReference type="AlphaFoldDB" id="A0A840APU1"/>
<dbReference type="EMBL" id="JACIDS010000002">
    <property type="protein sequence ID" value="MBB3930416.1"/>
    <property type="molecule type" value="Genomic_DNA"/>
</dbReference>
<protein>
    <recommendedName>
        <fullName evidence="3">DUF937 domain-containing protein</fullName>
    </recommendedName>
</protein>
<keyword evidence="2" id="KW-1185">Reference proteome</keyword>
<dbReference type="RefSeq" id="WP_183398076.1">
    <property type="nucleotide sequence ID" value="NZ_JACIDS010000002.1"/>
</dbReference>
<accession>A0A840APU1</accession>